<evidence type="ECO:0000256" key="3">
    <source>
        <dbReference type="ARBA" id="ARBA00023242"/>
    </source>
</evidence>
<dbReference type="Proteomes" id="UP000325577">
    <property type="component" value="Linkage Group LG17"/>
</dbReference>
<dbReference type="SMART" id="SM00360">
    <property type="entry name" value="RRM"/>
    <property type="match status" value="1"/>
</dbReference>
<keyword evidence="8" id="KW-1185">Reference proteome</keyword>
<dbReference type="PANTHER" id="PTHR23099:SF0">
    <property type="entry name" value="GERM CELL NUCLEAR ACIDIC PROTEIN"/>
    <property type="match status" value="1"/>
</dbReference>
<evidence type="ECO:0000313" key="8">
    <source>
        <dbReference type="Proteomes" id="UP000325577"/>
    </source>
</evidence>
<evidence type="ECO:0000256" key="1">
    <source>
        <dbReference type="ARBA" id="ARBA00004604"/>
    </source>
</evidence>
<gene>
    <name evidence="7" type="ORF">F0562_030897</name>
</gene>
<feature type="region of interest" description="Disordered" evidence="5">
    <location>
        <begin position="1"/>
        <end position="30"/>
    </location>
</feature>
<dbReference type="InterPro" id="IPR000504">
    <property type="entry name" value="RRM_dom"/>
</dbReference>
<evidence type="ECO:0000313" key="7">
    <source>
        <dbReference type="EMBL" id="KAA8535894.1"/>
    </source>
</evidence>
<keyword evidence="3" id="KW-0539">Nucleus</keyword>
<proteinExistence type="predicted"/>
<dbReference type="OrthoDB" id="21643at2759"/>
<dbReference type="AlphaFoldDB" id="A0A5J5AZV8"/>
<dbReference type="PANTHER" id="PTHR23099">
    <property type="entry name" value="TRANSCRIPTIONAL REGULATOR"/>
    <property type="match status" value="1"/>
</dbReference>
<feature type="region of interest" description="Disordered" evidence="5">
    <location>
        <begin position="523"/>
        <end position="553"/>
    </location>
</feature>
<feature type="region of interest" description="Disordered" evidence="5">
    <location>
        <begin position="581"/>
        <end position="621"/>
    </location>
</feature>
<dbReference type="GO" id="GO:0003723">
    <property type="term" value="F:RNA binding"/>
    <property type="evidence" value="ECO:0007669"/>
    <property type="project" value="UniProtKB-UniRule"/>
</dbReference>
<dbReference type="SUPFAM" id="SSF54928">
    <property type="entry name" value="RNA-binding domain, RBD"/>
    <property type="match status" value="1"/>
</dbReference>
<organism evidence="7 8">
    <name type="scientific">Nyssa sinensis</name>
    <dbReference type="NCBI Taxonomy" id="561372"/>
    <lineage>
        <taxon>Eukaryota</taxon>
        <taxon>Viridiplantae</taxon>
        <taxon>Streptophyta</taxon>
        <taxon>Embryophyta</taxon>
        <taxon>Tracheophyta</taxon>
        <taxon>Spermatophyta</taxon>
        <taxon>Magnoliopsida</taxon>
        <taxon>eudicotyledons</taxon>
        <taxon>Gunneridae</taxon>
        <taxon>Pentapetalae</taxon>
        <taxon>asterids</taxon>
        <taxon>Cornales</taxon>
        <taxon>Nyssaceae</taxon>
        <taxon>Nyssa</taxon>
    </lineage>
</organism>
<feature type="region of interest" description="Disordered" evidence="5">
    <location>
        <begin position="125"/>
        <end position="151"/>
    </location>
</feature>
<dbReference type="Gene3D" id="3.30.70.330">
    <property type="match status" value="1"/>
</dbReference>
<dbReference type="PROSITE" id="PS50102">
    <property type="entry name" value="RRM"/>
    <property type="match status" value="1"/>
</dbReference>
<dbReference type="GO" id="GO:0005730">
    <property type="term" value="C:nucleolus"/>
    <property type="evidence" value="ECO:0007669"/>
    <property type="project" value="UniProtKB-SubCell"/>
</dbReference>
<evidence type="ECO:0000259" key="6">
    <source>
        <dbReference type="PROSITE" id="PS50102"/>
    </source>
</evidence>
<reference evidence="7 8" key="1">
    <citation type="submission" date="2019-09" db="EMBL/GenBank/DDBJ databases">
        <title>A chromosome-level genome assembly of the Chinese tupelo Nyssa sinensis.</title>
        <authorList>
            <person name="Yang X."/>
            <person name="Kang M."/>
            <person name="Yang Y."/>
            <person name="Xiong H."/>
            <person name="Wang M."/>
            <person name="Zhang Z."/>
            <person name="Wang Z."/>
            <person name="Wu H."/>
            <person name="Ma T."/>
            <person name="Liu J."/>
            <person name="Xi Z."/>
        </authorList>
    </citation>
    <scope>NUCLEOTIDE SEQUENCE [LARGE SCALE GENOMIC DNA]</scope>
    <source>
        <strain evidence="7">J267</strain>
        <tissue evidence="7">Leaf</tissue>
    </source>
</reference>
<dbReference type="InterPro" id="IPR034138">
    <property type="entry name" value="NOP8_RRM"/>
</dbReference>
<dbReference type="CDD" id="cd12226">
    <property type="entry name" value="RRM_NOL8"/>
    <property type="match status" value="1"/>
</dbReference>
<protein>
    <recommendedName>
        <fullName evidence="6">RRM domain-containing protein</fullName>
    </recommendedName>
</protein>
<dbReference type="InterPro" id="IPR035979">
    <property type="entry name" value="RBD_domain_sf"/>
</dbReference>
<keyword evidence="2 4" id="KW-0694">RNA-binding</keyword>
<name>A0A5J5AZV8_9ASTE</name>
<sequence length="664" mass="73277">MGGEGLHDNGNCNRSENEEDGSIITTTTGGKGETTTRIFVGGLGGSVTVDDLRKTFSSLGAVESVDIVRTKGRSFAYLDFLPSSNKALSKLFSTYNGCMWKGGRLRLEKAKEHYLLRLRRESAEDAELENSAPGHGFDAAENKGSSKDPKKVLHPENMQFRLFFPKFNKVKSLPFRGTGKHKYSFQRIEVPSLPIHFCDCEEHADPTQTNNEKHFHDLETQNCGLNDEELNMMNLVMSKLFERENVIKSVRAKEEDNSTKSVDNLLIDKNEVDYVADEDNLIMNLVVGGTDRKALLGSRGHKKLSVNEESKFNEPGTFKDRQTQDILKSQKRKIMPSNKKRKSTLTVESDGNTFVSAIPESQGSLRTNLNESETTLEAQITGPELGIQQSEANVSWSQKSAWRDLVSERRGNTQFHISHIMPTTAAAKEQLKSDCFNVPYFTQSNNQNLVKHGNLEIQSGQPKKRKELTETQPLQRKEVVTKLARGASWLKQSSWTQLVGETSNSSFSISQIMPGITYGKKELPEPNGMGSSTDSKHSNIVKSDISDSAGDGSKALHVADENLLTGPSTSNMVALGNKKQNHAGLDVQPSPPEKNLQTARENGEISAASVRGKHHSASKQTSVGDGAIYETFSFMRSAASMREWVNTKAALSGSIKKKGNEKSA</sequence>
<comment type="subcellular location">
    <subcellularLocation>
        <location evidence="1">Nucleus</location>
        <location evidence="1">Nucleolus</location>
    </subcellularLocation>
</comment>
<evidence type="ECO:0000256" key="4">
    <source>
        <dbReference type="PROSITE-ProRule" id="PRU00176"/>
    </source>
</evidence>
<dbReference type="EMBL" id="CM018040">
    <property type="protein sequence ID" value="KAA8535894.1"/>
    <property type="molecule type" value="Genomic_DNA"/>
</dbReference>
<accession>A0A5J5AZV8</accession>
<feature type="compositionally biased region" description="Polar residues" evidence="5">
    <location>
        <begin position="529"/>
        <end position="541"/>
    </location>
</feature>
<evidence type="ECO:0000256" key="5">
    <source>
        <dbReference type="SAM" id="MobiDB-lite"/>
    </source>
</evidence>
<dbReference type="Pfam" id="PF00076">
    <property type="entry name" value="RRM_1"/>
    <property type="match status" value="1"/>
</dbReference>
<evidence type="ECO:0000256" key="2">
    <source>
        <dbReference type="ARBA" id="ARBA00022884"/>
    </source>
</evidence>
<feature type="domain" description="RRM" evidence="6">
    <location>
        <begin position="36"/>
        <end position="112"/>
    </location>
</feature>
<feature type="compositionally biased region" description="Basic and acidic residues" evidence="5">
    <location>
        <begin position="138"/>
        <end position="151"/>
    </location>
</feature>
<dbReference type="InterPro" id="IPR012677">
    <property type="entry name" value="Nucleotide-bd_a/b_plait_sf"/>
</dbReference>